<comment type="caution">
    <text evidence="1">The sequence shown here is derived from an EMBL/GenBank/DDBJ whole genome shotgun (WGS) entry which is preliminary data.</text>
</comment>
<accession>A0A978VNY2</accession>
<protein>
    <submittedName>
        <fullName evidence="1">Uncharacterized protein</fullName>
    </submittedName>
</protein>
<name>A0A978VNY2_ZIZJJ</name>
<sequence length="160" mass="18314">MGRYLRRMAAAADEVASRRPYRMVFMLSIKLSYFQGRRWVQDQISTEFQNVSSSAFLRKPNPPSPPLEGGSHGGGGGGVFWNGAIHWITVNSSLLYFNVEEEVVKELPLPIDVDRSERISWYFGSLRDHLHLIETFRQKPGFSNIGFPMDPQFDIYELIS</sequence>
<evidence type="ECO:0000313" key="2">
    <source>
        <dbReference type="Proteomes" id="UP000813462"/>
    </source>
</evidence>
<reference evidence="1" key="1">
    <citation type="journal article" date="2021" name="Front. Plant Sci.">
        <title>Chromosome-Scale Genome Assembly for Chinese Sour Jujube and Insights Into Its Genome Evolution and Domestication Signature.</title>
        <authorList>
            <person name="Shen L.-Y."/>
            <person name="Luo H."/>
            <person name="Wang X.-L."/>
            <person name="Wang X.-M."/>
            <person name="Qiu X.-J."/>
            <person name="Liu H."/>
            <person name="Zhou S.-S."/>
            <person name="Jia K.-H."/>
            <person name="Nie S."/>
            <person name="Bao Y.-T."/>
            <person name="Zhang R.-G."/>
            <person name="Yun Q.-Z."/>
            <person name="Chai Y.-H."/>
            <person name="Lu J.-Y."/>
            <person name="Li Y."/>
            <person name="Zhao S.-W."/>
            <person name="Mao J.-F."/>
            <person name="Jia S.-G."/>
            <person name="Mao Y.-M."/>
        </authorList>
    </citation>
    <scope>NUCLEOTIDE SEQUENCE</scope>
    <source>
        <strain evidence="1">AT0</strain>
        <tissue evidence="1">Leaf</tissue>
    </source>
</reference>
<dbReference type="EMBL" id="JAEACU010000003">
    <property type="protein sequence ID" value="KAH7537257.1"/>
    <property type="molecule type" value="Genomic_DNA"/>
</dbReference>
<dbReference type="AlphaFoldDB" id="A0A978VNY2"/>
<evidence type="ECO:0000313" key="1">
    <source>
        <dbReference type="EMBL" id="KAH7537257.1"/>
    </source>
</evidence>
<proteinExistence type="predicted"/>
<dbReference type="Proteomes" id="UP000813462">
    <property type="component" value="Unassembled WGS sequence"/>
</dbReference>
<gene>
    <name evidence="1" type="ORF">FEM48_Zijuj03G0073700</name>
</gene>
<organism evidence="1 2">
    <name type="scientific">Ziziphus jujuba var. spinosa</name>
    <dbReference type="NCBI Taxonomy" id="714518"/>
    <lineage>
        <taxon>Eukaryota</taxon>
        <taxon>Viridiplantae</taxon>
        <taxon>Streptophyta</taxon>
        <taxon>Embryophyta</taxon>
        <taxon>Tracheophyta</taxon>
        <taxon>Spermatophyta</taxon>
        <taxon>Magnoliopsida</taxon>
        <taxon>eudicotyledons</taxon>
        <taxon>Gunneridae</taxon>
        <taxon>Pentapetalae</taxon>
        <taxon>rosids</taxon>
        <taxon>fabids</taxon>
        <taxon>Rosales</taxon>
        <taxon>Rhamnaceae</taxon>
        <taxon>Paliureae</taxon>
        <taxon>Ziziphus</taxon>
    </lineage>
</organism>